<evidence type="ECO:0000259" key="1">
    <source>
        <dbReference type="Pfam" id="PF08241"/>
    </source>
</evidence>
<keyword evidence="2" id="KW-0830">Ubiquinone</keyword>
<dbReference type="Gene3D" id="3.40.50.150">
    <property type="entry name" value="Vaccinia Virus protein VP39"/>
    <property type="match status" value="1"/>
</dbReference>
<evidence type="ECO:0000313" key="3">
    <source>
        <dbReference type="EMBL" id="VFK42131.1"/>
    </source>
</evidence>
<dbReference type="EMBL" id="CAADFU010000014">
    <property type="protein sequence ID" value="VFK42131.1"/>
    <property type="molecule type" value="Genomic_DNA"/>
</dbReference>
<sequence length="402" mass="45363">MQKANRASIEFSLFWESEQAKHADRYFAPKIDFWRDIFPGRMKQSMQALREGDTCHERFAEGVLVPPHEDEKVFEFDERGFCHRTPDGRGIIPERGRFYPSGFACCPLGCFKGNIVPFRLIGIGDETMTADTNHPLAGYPLTLEAKCVEKLGAIEQHGGLCNHIPEMVTDSGPGMQVSYPGVATDFYAGYPFRRGNEGDDAVFYRAARMMNHLDDTAIHQVESIYAGNLSPGMKILDLMSSRTSHLPASLRDCSVTGLGLNEEELQANGQLSKTVLHDLNADPALPFEKNEFDAVICSASIEYLIRPLEVMADVVRVLRPGGVFIITFSDRWFPGKEILPWKDMHHFERLGFVLDLYVKTGLFRDLRTESIRNLPRPWNDPHIRETFTSDPIFAVWGKTSLA</sequence>
<dbReference type="InterPro" id="IPR013216">
    <property type="entry name" value="Methyltransf_11"/>
</dbReference>
<keyword evidence="2" id="KW-0808">Transferase</keyword>
<dbReference type="GO" id="GO:0003755">
    <property type="term" value="F:peptidyl-prolyl cis-trans isomerase activity"/>
    <property type="evidence" value="ECO:0007669"/>
    <property type="project" value="InterPro"/>
</dbReference>
<dbReference type="AlphaFoldDB" id="A0A450YBE7"/>
<reference evidence="2" key="1">
    <citation type="submission" date="2019-02" db="EMBL/GenBank/DDBJ databases">
        <authorList>
            <person name="Gruber-Vodicka R. H."/>
            <person name="Seah K. B. B."/>
        </authorList>
    </citation>
    <scope>NUCLEOTIDE SEQUENCE</scope>
    <source>
        <strain evidence="3">BECK_S1320</strain>
        <strain evidence="2">BECK_S1321</strain>
    </source>
</reference>
<keyword evidence="2" id="KW-0489">Methyltransferase</keyword>
<dbReference type="Gene3D" id="3.10.50.40">
    <property type="match status" value="1"/>
</dbReference>
<dbReference type="EMBL" id="CAADFR010000029">
    <property type="protein sequence ID" value="VFK38862.1"/>
    <property type="molecule type" value="Genomic_DNA"/>
</dbReference>
<organism evidence="2">
    <name type="scientific">Candidatus Kentrum sp. SD</name>
    <dbReference type="NCBI Taxonomy" id="2126332"/>
    <lineage>
        <taxon>Bacteria</taxon>
        <taxon>Pseudomonadati</taxon>
        <taxon>Pseudomonadota</taxon>
        <taxon>Gammaproteobacteria</taxon>
        <taxon>Candidatus Kentrum</taxon>
    </lineage>
</organism>
<dbReference type="PANTHER" id="PTHR43036:SF2">
    <property type="entry name" value="OS04G0481300 PROTEIN"/>
    <property type="match status" value="1"/>
</dbReference>
<proteinExistence type="predicted"/>
<dbReference type="InterPro" id="IPR029063">
    <property type="entry name" value="SAM-dependent_MTases_sf"/>
</dbReference>
<dbReference type="PANTHER" id="PTHR43036">
    <property type="entry name" value="OSJNBB0011N17.9 PROTEIN"/>
    <property type="match status" value="1"/>
</dbReference>
<dbReference type="GO" id="GO:0032259">
    <property type="term" value="P:methylation"/>
    <property type="evidence" value="ECO:0007669"/>
    <property type="project" value="UniProtKB-KW"/>
</dbReference>
<accession>A0A450YBE7</accession>
<dbReference type="CDD" id="cd02440">
    <property type="entry name" value="AdoMet_MTases"/>
    <property type="match status" value="1"/>
</dbReference>
<dbReference type="GO" id="GO:0008757">
    <property type="term" value="F:S-adenosylmethionine-dependent methyltransferase activity"/>
    <property type="evidence" value="ECO:0007669"/>
    <property type="project" value="InterPro"/>
</dbReference>
<evidence type="ECO:0000313" key="2">
    <source>
        <dbReference type="EMBL" id="VFK38862.1"/>
    </source>
</evidence>
<protein>
    <submittedName>
        <fullName evidence="2">Ubiquinone/menaquinone biosynthesis C-methylase UbiE</fullName>
    </submittedName>
</protein>
<dbReference type="Pfam" id="PF08241">
    <property type="entry name" value="Methyltransf_11"/>
    <property type="match status" value="1"/>
</dbReference>
<name>A0A450YBE7_9GAMM</name>
<dbReference type="InterPro" id="IPR046357">
    <property type="entry name" value="PPIase_dom_sf"/>
</dbReference>
<feature type="domain" description="Methyltransferase type 11" evidence="1">
    <location>
        <begin position="251"/>
        <end position="326"/>
    </location>
</feature>
<dbReference type="SUPFAM" id="SSF53335">
    <property type="entry name" value="S-adenosyl-L-methionine-dependent methyltransferases"/>
    <property type="match status" value="1"/>
</dbReference>
<gene>
    <name evidence="3" type="ORF">BECKSD772E_GA0070983_101435</name>
    <name evidence="2" type="ORF">BECKSD772F_GA0070984_10299</name>
</gene>